<reference evidence="15 16" key="1">
    <citation type="submission" date="2024-01" db="EMBL/GenBank/DDBJ databases">
        <authorList>
            <person name="Allen C."/>
            <person name="Tagirdzhanova G."/>
        </authorList>
    </citation>
    <scope>NUCLEOTIDE SEQUENCE [LARGE SCALE GENOMIC DNA]</scope>
</reference>
<keyword evidence="6 14" id="KW-0808">Transferase</keyword>
<evidence type="ECO:0000256" key="13">
    <source>
        <dbReference type="ARBA" id="ARBA00093457"/>
    </source>
</evidence>
<keyword evidence="5 14" id="KW-0328">Glycosyltransferase</keyword>
<dbReference type="PANTHER" id="PTHR12646:SF0">
    <property type="entry name" value="DOL-P-MAN:MAN(5)GLCNAC(2)-PP-DOL ALPHA-1,3-MANNOSYLTRANSFERASE"/>
    <property type="match status" value="1"/>
</dbReference>
<accession>A0ABP0AW21</accession>
<dbReference type="Proteomes" id="UP001642405">
    <property type="component" value="Unassembled WGS sequence"/>
</dbReference>
<keyword evidence="10 14" id="KW-0472">Membrane</keyword>
<evidence type="ECO:0000256" key="1">
    <source>
        <dbReference type="ARBA" id="ARBA00004477"/>
    </source>
</evidence>
<evidence type="ECO:0000256" key="9">
    <source>
        <dbReference type="ARBA" id="ARBA00022989"/>
    </source>
</evidence>
<evidence type="ECO:0000313" key="15">
    <source>
        <dbReference type="EMBL" id="CAK7211479.1"/>
    </source>
</evidence>
<comment type="subcellular location">
    <subcellularLocation>
        <location evidence="1 14">Endoplasmic reticulum membrane</location>
        <topology evidence="1 14">Multi-pass membrane protein</topology>
    </subcellularLocation>
</comment>
<keyword evidence="8 14" id="KW-0256">Endoplasmic reticulum</keyword>
<feature type="transmembrane region" description="Helical" evidence="14">
    <location>
        <begin position="197"/>
        <end position="220"/>
    </location>
</feature>
<protein>
    <recommendedName>
        <fullName evidence="4 14">Dol-P-Man:Man(5)GlcNAc(2)-PP-Dol alpha-1,3-mannosyltransferase</fullName>
        <ecNumber evidence="3 14">2.4.1.258</ecNumber>
    </recommendedName>
    <alternativeName>
        <fullName evidence="14">Dol-P-Man-dependent alpha(1-3)-mannosyltransferase</fullName>
    </alternativeName>
</protein>
<feature type="transmembrane region" description="Helical" evidence="14">
    <location>
        <begin position="226"/>
        <end position="247"/>
    </location>
</feature>
<dbReference type="GO" id="GO:0052925">
    <property type="term" value="F:dol-P-Man:Man(5)GlcNAc(2)-PP-Dol alpha-1,3-mannosyltransferase activity"/>
    <property type="evidence" value="ECO:0007669"/>
    <property type="project" value="UniProtKB-EC"/>
</dbReference>
<gene>
    <name evidence="15" type="primary">ALG3</name>
    <name evidence="15" type="ORF">SCUCBS95973_001129</name>
</gene>
<comment type="similarity">
    <text evidence="13">Belongs to the glycosyltransferase ALG3 family.</text>
</comment>
<evidence type="ECO:0000256" key="2">
    <source>
        <dbReference type="ARBA" id="ARBA00004922"/>
    </source>
</evidence>
<keyword evidence="9 14" id="KW-1133">Transmembrane helix</keyword>
<dbReference type="EC" id="2.4.1.258" evidence="3 14"/>
<evidence type="ECO:0000256" key="5">
    <source>
        <dbReference type="ARBA" id="ARBA00022676"/>
    </source>
</evidence>
<organism evidence="15 16">
    <name type="scientific">Sporothrix curviconia</name>
    <dbReference type="NCBI Taxonomy" id="1260050"/>
    <lineage>
        <taxon>Eukaryota</taxon>
        <taxon>Fungi</taxon>
        <taxon>Dikarya</taxon>
        <taxon>Ascomycota</taxon>
        <taxon>Pezizomycotina</taxon>
        <taxon>Sordariomycetes</taxon>
        <taxon>Sordariomycetidae</taxon>
        <taxon>Ophiostomatales</taxon>
        <taxon>Ophiostomataceae</taxon>
        <taxon>Sporothrix</taxon>
    </lineage>
</organism>
<feature type="transmembrane region" description="Helical" evidence="14">
    <location>
        <begin position="125"/>
        <end position="144"/>
    </location>
</feature>
<evidence type="ECO:0000256" key="14">
    <source>
        <dbReference type="RuleBase" id="RU364047"/>
    </source>
</evidence>
<evidence type="ECO:0000256" key="4">
    <source>
        <dbReference type="ARBA" id="ARBA00015561"/>
    </source>
</evidence>
<evidence type="ECO:0000256" key="6">
    <source>
        <dbReference type="ARBA" id="ARBA00022679"/>
    </source>
</evidence>
<evidence type="ECO:0000256" key="3">
    <source>
        <dbReference type="ARBA" id="ARBA00011964"/>
    </source>
</evidence>
<evidence type="ECO:0000256" key="10">
    <source>
        <dbReference type="ARBA" id="ARBA00023136"/>
    </source>
</evidence>
<comment type="caution">
    <text evidence="15">The sequence shown here is derived from an EMBL/GenBank/DDBJ whole genome shotgun (WGS) entry which is preliminary data.</text>
</comment>
<evidence type="ECO:0000256" key="8">
    <source>
        <dbReference type="ARBA" id="ARBA00022824"/>
    </source>
</evidence>
<feature type="transmembrane region" description="Helical" evidence="14">
    <location>
        <begin position="41"/>
        <end position="60"/>
    </location>
</feature>
<evidence type="ECO:0000313" key="16">
    <source>
        <dbReference type="Proteomes" id="UP001642405"/>
    </source>
</evidence>
<feature type="transmembrane region" description="Helical" evidence="14">
    <location>
        <begin position="279"/>
        <end position="301"/>
    </location>
</feature>
<proteinExistence type="inferred from homology"/>
<evidence type="ECO:0000256" key="12">
    <source>
        <dbReference type="ARBA" id="ARBA00049506"/>
    </source>
</evidence>
<evidence type="ECO:0000256" key="7">
    <source>
        <dbReference type="ARBA" id="ARBA00022692"/>
    </source>
</evidence>
<feature type="transmembrane region" description="Helical" evidence="14">
    <location>
        <begin position="164"/>
        <end position="185"/>
    </location>
</feature>
<dbReference type="InterPro" id="IPR007873">
    <property type="entry name" value="Glycosyltransferase_ALG3"/>
</dbReference>
<name>A0ABP0AW21_9PEZI</name>
<comment type="function">
    <text evidence="11 14">Dol-P-Man:Man(5)GlcNAc(2)-PP-Dol alpha-1,3-mannosyltransferase that operates in the biosynthetic pathway of dolichol-linked oligosaccharides, the glycan precursors employed in protein asparagine (N)-glycosylation. The assembly of dolichol-linked oligosaccharides begins on the cytosolic side of the endoplasmic reticulum membrane and finishes in its lumen. The sequential addition of sugars to dolichol pyrophosphate produces dolichol-linked oligosaccharides containing fourteen sugars, including two GlcNAcs, nine mannoses and three glucoses. Once assembled, the oligosaccharide is transferred from the lipid to nascent proteins by oligosaccharyltransferases. In the lumen of the endoplasmic reticulum, adds the first dolichyl beta-D-mannosyl phosphate derived mannose in an alpha-1,3 linkage to Man(5)GlcNAc(2)-PP-dolichol to produce Man(6)GlcNAc(2)-PP-dolichol.</text>
</comment>
<sequence length="452" mass="49584">MAPPAPPKTPARPAAPTSTPLYLQAFNLVHDVLTGDSSLSVLIPFVLFALDAVLCGIVIWKVPYTEIDWVAYMEQVGQFIAGERDYAQMAGGTGPLVYPAAHVYVYTALYKVTAAGQNILLAQQIFAGIYLAALALAMACFWKAGTPPYIFPLLILSKRLHSIYMLRCFNDGIAALCLWAALFCFQHRHWSLGMLAYAWGLGTKMSLLLALPAVGIVLLFGRGFHGALRLAAVLAQVQFAIALPFVLENAHGYLGRAFELSRQFFFRWTVNWRFVGEDVFLSAPFALGLLGVHAALLVLFATTRWLRPAGVQSPASLISRVVAPVLTQFGSPFSDSEEALLSARAASPRFITTTILTANLVGLLTARSLHYQFYAYLAWTTPYLLWRSGVHPVVQYGLWAAQEWAWNVFPSTPASSGVVVAVMAVTVGLVWWGATEEYAPVLPQEKPEEKKR</sequence>
<comment type="pathway">
    <text evidence="2 14">Protein modification; protein glycosylation.</text>
</comment>
<dbReference type="Pfam" id="PF05208">
    <property type="entry name" value="ALG3"/>
    <property type="match status" value="1"/>
</dbReference>
<keyword evidence="7 14" id="KW-0812">Transmembrane</keyword>
<evidence type="ECO:0000256" key="11">
    <source>
        <dbReference type="ARBA" id="ARBA00044743"/>
    </source>
</evidence>
<comment type="catalytic activity">
    <reaction evidence="12 14">
        <text>an alpha-D-Man-(1-&gt;2)-alpha-D-Man-(1-&gt;2)-alpha-D-Man-(1-&gt;3)-[alpha-D-Man-(1-&gt;6)]-beta-D-Man-(1-&gt;4)-beta-D-GlcNAc-(1-&gt;4)-alpha-D-GlcNAc-diphospho-di-trans,poly-cis-dolichol + a di-trans,poly-cis-dolichyl beta-D-mannosyl phosphate = an alpha-D-Man-(1-&gt;2)-alpha-D-Man-(1-&gt;2)-alpha-D-Man-(1-&gt;3)-[alpha-D-Man-(1-&gt;3)-alpha-D-Man-(1-&gt;6)]-beta-D-Man-(1-&gt;4)-beta-D-GlcNAc-(1-&gt;4)-alpha-D-GlcNAc-diphospho-di-trans,poly-cis-dolichol + a di-trans,poly-cis-dolichyl phosphate + H(+)</text>
        <dbReference type="Rhea" id="RHEA:29527"/>
        <dbReference type="Rhea" id="RHEA-COMP:19498"/>
        <dbReference type="Rhea" id="RHEA-COMP:19501"/>
        <dbReference type="Rhea" id="RHEA-COMP:19516"/>
        <dbReference type="Rhea" id="RHEA-COMP:19517"/>
        <dbReference type="ChEBI" id="CHEBI:15378"/>
        <dbReference type="ChEBI" id="CHEBI:57683"/>
        <dbReference type="ChEBI" id="CHEBI:58211"/>
        <dbReference type="ChEBI" id="CHEBI:132515"/>
        <dbReference type="ChEBI" id="CHEBI:132516"/>
        <dbReference type="EC" id="2.4.1.258"/>
    </reaction>
    <physiologicalReaction direction="left-to-right" evidence="12 14">
        <dbReference type="Rhea" id="RHEA:29528"/>
    </physiologicalReaction>
</comment>
<dbReference type="EMBL" id="CAWUHB010000004">
    <property type="protein sequence ID" value="CAK7211479.1"/>
    <property type="molecule type" value="Genomic_DNA"/>
</dbReference>
<keyword evidence="16" id="KW-1185">Reference proteome</keyword>
<dbReference type="PANTHER" id="PTHR12646">
    <property type="entry name" value="NOT56 - RELATED"/>
    <property type="match status" value="1"/>
</dbReference>